<sequence length="39" mass="4775">MHLALRQMWVYILNNFNNNRIKTFAQMEGVNYKELKTMI</sequence>
<organism evidence="1 2">
    <name type="scientific">Arcticibacter svalbardensis MN12-7</name>
    <dbReference type="NCBI Taxonomy" id="1150600"/>
    <lineage>
        <taxon>Bacteria</taxon>
        <taxon>Pseudomonadati</taxon>
        <taxon>Bacteroidota</taxon>
        <taxon>Sphingobacteriia</taxon>
        <taxon>Sphingobacteriales</taxon>
        <taxon>Sphingobacteriaceae</taxon>
        <taxon>Arcticibacter</taxon>
    </lineage>
</organism>
<protein>
    <submittedName>
        <fullName evidence="1">Uncharacterized protein</fullName>
    </submittedName>
</protein>
<comment type="caution">
    <text evidence="1">The sequence shown here is derived from an EMBL/GenBank/DDBJ whole genome shotgun (WGS) entry which is preliminary data.</text>
</comment>
<dbReference type="Proteomes" id="UP000014174">
    <property type="component" value="Unassembled WGS sequence"/>
</dbReference>
<gene>
    <name evidence="1" type="ORF">ADIARSV_4273</name>
</gene>
<evidence type="ECO:0000313" key="2">
    <source>
        <dbReference type="Proteomes" id="UP000014174"/>
    </source>
</evidence>
<proteinExistence type="predicted"/>
<keyword evidence="2" id="KW-1185">Reference proteome</keyword>
<evidence type="ECO:0000313" key="1">
    <source>
        <dbReference type="EMBL" id="EOR92586.1"/>
    </source>
</evidence>
<dbReference type="AlphaFoldDB" id="R9GLL1"/>
<dbReference type="EMBL" id="AQPN01000146">
    <property type="protein sequence ID" value="EOR92586.1"/>
    <property type="molecule type" value="Genomic_DNA"/>
</dbReference>
<name>R9GLL1_9SPHI</name>
<accession>R9GLL1</accession>
<reference evidence="1 2" key="1">
    <citation type="journal article" date="2013" name="Genome Announc.">
        <title>Draft Genome Sequence of Arcticibacter svalbardensis Strain MN12-7T, a Member of the Family Sphingobacteriaceae Isolated from an Arctic Soil Sample.</title>
        <authorList>
            <person name="Shivaji S."/>
            <person name="Ara S."/>
            <person name="Prasad S."/>
            <person name="Manasa B.P."/>
            <person name="Begum Z."/>
            <person name="Singh A."/>
            <person name="Kumar Pinnaka A."/>
        </authorList>
    </citation>
    <scope>NUCLEOTIDE SEQUENCE [LARGE SCALE GENOMIC DNA]</scope>
    <source>
        <strain evidence="1 2">MN12-7</strain>
    </source>
</reference>